<dbReference type="EMBL" id="JBHSWU010000772">
    <property type="protein sequence ID" value="MFC6725906.1"/>
    <property type="molecule type" value="Genomic_DNA"/>
</dbReference>
<reference evidence="3 4" key="1">
    <citation type="journal article" date="2019" name="Int. J. Syst. Evol. Microbiol.">
        <title>The Global Catalogue of Microorganisms (GCM) 10K type strain sequencing project: providing services to taxonomists for standard genome sequencing and annotation.</title>
        <authorList>
            <consortium name="The Broad Institute Genomics Platform"/>
            <consortium name="The Broad Institute Genome Sequencing Center for Infectious Disease"/>
            <person name="Wu L."/>
            <person name="Ma J."/>
        </authorList>
    </citation>
    <scope>NUCLEOTIDE SEQUENCE [LARGE SCALE GENOMIC DNA]</scope>
    <source>
        <strain evidence="3 4">NBRC 111368</strain>
    </source>
</reference>
<organism evidence="3 4">
    <name type="scientific">Halobium palmae</name>
    <dbReference type="NCBI Taxonomy" id="1776492"/>
    <lineage>
        <taxon>Archaea</taxon>
        <taxon>Methanobacteriati</taxon>
        <taxon>Methanobacteriota</taxon>
        <taxon>Stenosarchaea group</taxon>
        <taxon>Halobacteria</taxon>
        <taxon>Halobacteriales</taxon>
        <taxon>Haloferacaceae</taxon>
        <taxon>Halobium</taxon>
    </lineage>
</organism>
<comment type="caution">
    <text evidence="3">The sequence shown here is derived from an EMBL/GenBank/DDBJ whole genome shotgun (WGS) entry which is preliminary data.</text>
</comment>
<feature type="compositionally biased region" description="Basic and acidic residues" evidence="1">
    <location>
        <begin position="109"/>
        <end position="121"/>
    </location>
</feature>
<accession>A0ABD5S353</accession>
<evidence type="ECO:0000313" key="4">
    <source>
        <dbReference type="Proteomes" id="UP001596328"/>
    </source>
</evidence>
<feature type="transmembrane region" description="Helical" evidence="2">
    <location>
        <begin position="239"/>
        <end position="255"/>
    </location>
</feature>
<feature type="compositionally biased region" description="Acidic residues" evidence="1">
    <location>
        <begin position="96"/>
        <end position="108"/>
    </location>
</feature>
<name>A0ABD5S353_9EURY</name>
<evidence type="ECO:0000256" key="1">
    <source>
        <dbReference type="SAM" id="MobiDB-lite"/>
    </source>
</evidence>
<feature type="non-terminal residue" evidence="3">
    <location>
        <position position="1"/>
    </location>
</feature>
<protein>
    <recommendedName>
        <fullName evidence="5">ZIP family metal transporter</fullName>
    </recommendedName>
</protein>
<keyword evidence="2" id="KW-1133">Transmembrane helix</keyword>
<feature type="transmembrane region" description="Helical" evidence="2">
    <location>
        <begin position="209"/>
        <end position="227"/>
    </location>
</feature>
<proteinExistence type="predicted"/>
<keyword evidence="4" id="KW-1185">Reference proteome</keyword>
<feature type="region of interest" description="Disordered" evidence="1">
    <location>
        <begin position="88"/>
        <end position="121"/>
    </location>
</feature>
<sequence length="256" mass="27543">GAALALAATHLFAGKLPSLDRIPRSRWLSFGGGVSVAYVFVHLLPELGEGAGAVSDLIALGFLERHVYLVAMVGFVAFYGLERVAARSSGGRGERDDDGDERTDDDGDERTGDDGDERTGDIESDAGVFWIHVGSFAAYNVLVGYTLHHRSDVVSLVLFTVAMALHFLVNDYGLRQHHGRRYREVGRWVVSAAVVLGTAFAFVSPLDDALFATVIAFLSGGIVLNVVKEELPDERESRFGAFAVGATVYTALLLLV</sequence>
<evidence type="ECO:0000256" key="2">
    <source>
        <dbReference type="SAM" id="Phobius"/>
    </source>
</evidence>
<keyword evidence="2" id="KW-0472">Membrane</keyword>
<feature type="transmembrane region" description="Helical" evidence="2">
    <location>
        <begin position="57"/>
        <end position="81"/>
    </location>
</feature>
<dbReference type="AlphaFoldDB" id="A0ABD5S353"/>
<feature type="transmembrane region" description="Helical" evidence="2">
    <location>
        <begin position="153"/>
        <end position="173"/>
    </location>
</feature>
<dbReference type="Proteomes" id="UP001596328">
    <property type="component" value="Unassembled WGS sequence"/>
</dbReference>
<keyword evidence="2" id="KW-0812">Transmembrane</keyword>
<feature type="transmembrane region" description="Helical" evidence="2">
    <location>
        <begin position="185"/>
        <end position="203"/>
    </location>
</feature>
<gene>
    <name evidence="3" type="ORF">ACFQE1_16345</name>
</gene>
<feature type="transmembrane region" description="Helical" evidence="2">
    <location>
        <begin position="128"/>
        <end position="147"/>
    </location>
</feature>
<feature type="transmembrane region" description="Helical" evidence="2">
    <location>
        <begin position="27"/>
        <end position="45"/>
    </location>
</feature>
<evidence type="ECO:0008006" key="5">
    <source>
        <dbReference type="Google" id="ProtNLM"/>
    </source>
</evidence>
<evidence type="ECO:0000313" key="3">
    <source>
        <dbReference type="EMBL" id="MFC6725906.1"/>
    </source>
</evidence>